<dbReference type="OrthoDB" id="3565018at2759"/>
<evidence type="ECO:0000313" key="2">
    <source>
        <dbReference type="Proteomes" id="UP000566819"/>
    </source>
</evidence>
<evidence type="ECO:0000313" key="1">
    <source>
        <dbReference type="EMBL" id="KAF4625811.1"/>
    </source>
</evidence>
<keyword evidence="2" id="KW-1185">Reference proteome</keyword>
<dbReference type="PANTHER" id="PTHR35186:SF4">
    <property type="entry name" value="PRION-INHIBITION AND PROPAGATION HELO DOMAIN-CONTAINING PROTEIN"/>
    <property type="match status" value="1"/>
</dbReference>
<dbReference type="PANTHER" id="PTHR35186">
    <property type="entry name" value="ANK_REP_REGION DOMAIN-CONTAINING PROTEIN"/>
    <property type="match status" value="1"/>
</dbReference>
<accession>A0A8H4VX36</accession>
<dbReference type="EMBL" id="JAAMPI010001289">
    <property type="protein sequence ID" value="KAF4625811.1"/>
    <property type="molecule type" value="Genomic_DNA"/>
</dbReference>
<dbReference type="Proteomes" id="UP000566819">
    <property type="component" value="Unassembled WGS sequence"/>
</dbReference>
<protein>
    <submittedName>
        <fullName evidence="1">Uncharacterized protein</fullName>
    </submittedName>
</protein>
<organism evidence="1 2">
    <name type="scientific">Cudoniella acicularis</name>
    <dbReference type="NCBI Taxonomy" id="354080"/>
    <lineage>
        <taxon>Eukaryota</taxon>
        <taxon>Fungi</taxon>
        <taxon>Dikarya</taxon>
        <taxon>Ascomycota</taxon>
        <taxon>Pezizomycotina</taxon>
        <taxon>Leotiomycetes</taxon>
        <taxon>Helotiales</taxon>
        <taxon>Tricladiaceae</taxon>
        <taxon>Cudoniella</taxon>
    </lineage>
</organism>
<gene>
    <name evidence="1" type="ORF">G7Y89_g12350</name>
</gene>
<name>A0A8H4VX36_9HELO</name>
<reference evidence="1 2" key="1">
    <citation type="submission" date="2020-03" db="EMBL/GenBank/DDBJ databases">
        <title>Draft Genome Sequence of Cudoniella acicularis.</title>
        <authorList>
            <person name="Buettner E."/>
            <person name="Kellner H."/>
        </authorList>
    </citation>
    <scope>NUCLEOTIDE SEQUENCE [LARGE SCALE GENOMIC DNA]</scope>
    <source>
        <strain evidence="1 2">DSM 108380</strain>
    </source>
</reference>
<proteinExistence type="predicted"/>
<sequence>MLQFASECCKQPHPALPSSIIATAELLEGWWKIRREVKKWRDELKFQCSAFEINIEVLLRPLIAEDAKIKSLLEEPRGPLWKDPDLEAILQKILPKSYAGFMGTIGEMVETVEKLHDALGMDKSHFQTHVAEDYHTQRVKLSLNKSTREKLFRDFGRLNKRLEDMLVSAERLERPLQNGHIPQSWMLGIRNFWHHGNCLFDLLTDAWSCHCQAFHHANLLFQYRTSSSVSFYVAFWFKRQILNVDGHFPWTWQDTKIELINDRTQTRQLALKVPSATPGISIGPAMVPVCSTPNSNESGSSTEVINAYKLSRNSLAFKSVASIENKAISQVSLSKQKASWMSMVEDPALAASPLITNLCTKIANCSSELAEYGCLQNETHRYIIRPCCESTAPPKRHMTLEALLSTSSTTKLDRLQRFQITLVLASSHF</sequence>
<dbReference type="AlphaFoldDB" id="A0A8H4VX36"/>
<comment type="caution">
    <text evidence="1">The sequence shown here is derived from an EMBL/GenBank/DDBJ whole genome shotgun (WGS) entry which is preliminary data.</text>
</comment>